<evidence type="ECO:0000313" key="3">
    <source>
        <dbReference type="Proteomes" id="UP000651057"/>
    </source>
</evidence>
<dbReference type="Proteomes" id="UP000651057">
    <property type="component" value="Unassembled WGS sequence"/>
</dbReference>
<protein>
    <submittedName>
        <fullName evidence="2">Uncharacterized protein</fullName>
    </submittedName>
</protein>
<evidence type="ECO:0000256" key="1">
    <source>
        <dbReference type="SAM" id="SignalP"/>
    </source>
</evidence>
<feature type="signal peptide" evidence="1">
    <location>
        <begin position="1"/>
        <end position="22"/>
    </location>
</feature>
<name>A0A937DAQ1_9FLAO</name>
<accession>A0A937DAQ1</accession>
<dbReference type="AlphaFoldDB" id="A0A937DAQ1"/>
<dbReference type="RefSeq" id="WP_201922310.1">
    <property type="nucleotide sequence ID" value="NZ_BAABAX010000014.1"/>
</dbReference>
<feature type="chain" id="PRO_5036889815" evidence="1">
    <location>
        <begin position="23"/>
        <end position="62"/>
    </location>
</feature>
<dbReference type="PROSITE" id="PS51257">
    <property type="entry name" value="PROKAR_LIPOPROTEIN"/>
    <property type="match status" value="1"/>
</dbReference>
<gene>
    <name evidence="2" type="ORF">JJQ60_15690</name>
</gene>
<comment type="caution">
    <text evidence="2">The sequence shown here is derived from an EMBL/GenBank/DDBJ whole genome shotgun (WGS) entry which is preliminary data.</text>
</comment>
<organism evidence="2 3">
    <name type="scientific">Aquimarina mytili</name>
    <dbReference type="NCBI Taxonomy" id="874423"/>
    <lineage>
        <taxon>Bacteria</taxon>
        <taxon>Pseudomonadati</taxon>
        <taxon>Bacteroidota</taxon>
        <taxon>Flavobacteriia</taxon>
        <taxon>Flavobacteriales</taxon>
        <taxon>Flavobacteriaceae</taxon>
        <taxon>Aquimarina</taxon>
    </lineage>
</organism>
<dbReference type="EMBL" id="JAERQJ010000006">
    <property type="protein sequence ID" value="MBL0684972.1"/>
    <property type="molecule type" value="Genomic_DNA"/>
</dbReference>
<keyword evidence="3" id="KW-1185">Reference proteome</keyword>
<keyword evidence="1" id="KW-0732">Signal</keyword>
<reference evidence="2" key="1">
    <citation type="submission" date="2021-01" db="EMBL/GenBank/DDBJ databases">
        <authorList>
            <person name="Zhong Y.L."/>
        </authorList>
    </citation>
    <scope>NUCLEOTIDE SEQUENCE</scope>
    <source>
        <strain evidence="2">KCTC 23302</strain>
    </source>
</reference>
<proteinExistence type="predicted"/>
<sequence length="62" mass="6817">MIKKLPLLLVIAIALFSCEAESFEDATLSRENTPGLTPDTDQEKIIDQYNETDGGLEFNTVG</sequence>
<evidence type="ECO:0000313" key="2">
    <source>
        <dbReference type="EMBL" id="MBL0684972.1"/>
    </source>
</evidence>